<dbReference type="Gene3D" id="3.30.460.10">
    <property type="entry name" value="Beta Polymerase, domain 2"/>
    <property type="match status" value="1"/>
</dbReference>
<keyword evidence="3" id="KW-0819">tRNA processing</keyword>
<evidence type="ECO:0000256" key="2">
    <source>
        <dbReference type="ARBA" id="ARBA00022679"/>
    </source>
</evidence>
<dbReference type="PaxDb" id="665571-STHERM_c10680"/>
<proteinExistence type="inferred from homology"/>
<keyword evidence="2 9" id="KW-0808">Transferase</keyword>
<dbReference type="PANTHER" id="PTHR46173">
    <property type="entry name" value="CCA TRNA NUCLEOTIDYLTRANSFERASE 1, MITOCHONDRIAL"/>
    <property type="match status" value="1"/>
</dbReference>
<dbReference type="GO" id="GO:0000166">
    <property type="term" value="F:nucleotide binding"/>
    <property type="evidence" value="ECO:0007669"/>
    <property type="project" value="UniProtKB-KW"/>
</dbReference>
<dbReference type="EMBL" id="CP001698">
    <property type="protein sequence ID" value="ADN02013.1"/>
    <property type="molecule type" value="Genomic_DNA"/>
</dbReference>
<dbReference type="InterPro" id="IPR032810">
    <property type="entry name" value="CCA-adding_enz_C"/>
</dbReference>
<keyword evidence="6" id="KW-0547">Nucleotide-binding</keyword>
<protein>
    <submittedName>
        <fullName evidence="13">PolyA polymerase family protein</fullName>
    </submittedName>
</protein>
<dbReference type="Pfam" id="PF01743">
    <property type="entry name" value="PolyA_pol"/>
    <property type="match status" value="1"/>
</dbReference>
<keyword evidence="4" id="KW-0548">Nucleotidyltransferase</keyword>
<comment type="similarity">
    <text evidence="9">Belongs to the tRNA nucleotidyltransferase/poly(A) polymerase family.</text>
</comment>
<feature type="domain" description="tRNA nucleotidyltransferase/poly(A) polymerase RNA and SrmB- binding" evidence="11">
    <location>
        <begin position="140"/>
        <end position="199"/>
    </location>
</feature>
<dbReference type="KEGG" id="sta:STHERM_c10680"/>
<reference key="1">
    <citation type="submission" date="2009-08" db="EMBL/GenBank/DDBJ databases">
        <title>The genome sequence of Spirochaeta thermophila DSM6192.</title>
        <authorList>
            <person name="Angelov A."/>
            <person name="Mientus M."/>
            <person name="Wittenberg S."/>
            <person name="Lehmann R."/>
            <person name="Liesegang H."/>
            <person name="Daniel R."/>
            <person name="Liebl W."/>
        </authorList>
    </citation>
    <scope>NUCLEOTIDE SEQUENCE</scope>
    <source>
        <strain>DSM 6192</strain>
    </source>
</reference>
<evidence type="ECO:0000256" key="3">
    <source>
        <dbReference type="ARBA" id="ARBA00022694"/>
    </source>
</evidence>
<dbReference type="NCBIfam" id="TIGR00277">
    <property type="entry name" value="HDIG"/>
    <property type="match status" value="1"/>
</dbReference>
<keyword evidence="8 9" id="KW-0694">RNA-binding</keyword>
<evidence type="ECO:0000313" key="14">
    <source>
        <dbReference type="Proteomes" id="UP000001296"/>
    </source>
</evidence>
<evidence type="ECO:0000256" key="8">
    <source>
        <dbReference type="ARBA" id="ARBA00022884"/>
    </source>
</evidence>
<evidence type="ECO:0000259" key="12">
    <source>
        <dbReference type="Pfam" id="PF13735"/>
    </source>
</evidence>
<evidence type="ECO:0000256" key="5">
    <source>
        <dbReference type="ARBA" id="ARBA00022723"/>
    </source>
</evidence>
<dbReference type="SUPFAM" id="SSF81301">
    <property type="entry name" value="Nucleotidyltransferase"/>
    <property type="match status" value="1"/>
</dbReference>
<keyword evidence="7" id="KW-0460">Magnesium</keyword>
<dbReference type="AlphaFoldDB" id="E0RSM6"/>
<evidence type="ECO:0000256" key="9">
    <source>
        <dbReference type="RuleBase" id="RU003953"/>
    </source>
</evidence>
<accession>E0RSM6</accession>
<comment type="cofactor">
    <cofactor evidence="1">
        <name>Mg(2+)</name>
        <dbReference type="ChEBI" id="CHEBI:18420"/>
    </cofactor>
</comment>
<dbReference type="SUPFAM" id="SSF81891">
    <property type="entry name" value="Poly A polymerase C-terminal region-like"/>
    <property type="match status" value="1"/>
</dbReference>
<dbReference type="GO" id="GO:0046872">
    <property type="term" value="F:metal ion binding"/>
    <property type="evidence" value="ECO:0007669"/>
    <property type="project" value="UniProtKB-KW"/>
</dbReference>
<organism evidence="13 14">
    <name type="scientific">Winmispira thermophila (strain ATCC 49972 / DSM 6192 / RI 19.B1)</name>
    <name type="common">Spirochaeta thermophila</name>
    <dbReference type="NCBI Taxonomy" id="665571"/>
    <lineage>
        <taxon>Bacteria</taxon>
        <taxon>Pseudomonadati</taxon>
        <taxon>Spirochaetota</taxon>
        <taxon>Spirochaetia</taxon>
        <taxon>Winmispirales</taxon>
        <taxon>Winmispiraceae</taxon>
        <taxon>Winmispira</taxon>
    </lineage>
</organism>
<feature type="domain" description="CCA-adding enzyme C-terminal" evidence="12">
    <location>
        <begin position="267"/>
        <end position="408"/>
    </location>
</feature>
<dbReference type="Gene3D" id="1.10.3090.10">
    <property type="entry name" value="cca-adding enzyme, domain 2"/>
    <property type="match status" value="1"/>
</dbReference>
<dbReference type="InterPro" id="IPR003607">
    <property type="entry name" value="HD/PDEase_dom"/>
</dbReference>
<dbReference type="HOGENOM" id="CLU_015961_3_1_12"/>
<gene>
    <name evidence="13" type="ordered locus">STHERM_c10680</name>
</gene>
<evidence type="ECO:0000313" key="13">
    <source>
        <dbReference type="EMBL" id="ADN02013.1"/>
    </source>
</evidence>
<dbReference type="InterPro" id="IPR002646">
    <property type="entry name" value="PolA_pol_head_dom"/>
</dbReference>
<dbReference type="InterPro" id="IPR032828">
    <property type="entry name" value="PolyA_RNA-bd"/>
</dbReference>
<evidence type="ECO:0000256" key="6">
    <source>
        <dbReference type="ARBA" id="ARBA00022741"/>
    </source>
</evidence>
<name>E0RSM6_WINT6</name>
<sequence>MALGTPPDDYDLATDAPPREVMKLFRRVIPTGIQHGTVTIVFRDHCYEITTFRVETSYSDGRHPDEVRFTTSLEEDLSRRDFTINAMALDPLTGEFFDPFDGYSDIKRRLIKAIGNPEERFEEDALRILRAIRFATQLSFSIEQETYAAIGRHAEYLRRISWERIRDELSKIMEAVRPSQGFLRMEETGILSIVVPELKKCRGVPQSPPHRFDVLDHLLHTCDALPPSDPPLRWAGLLHDIGKPETLSEDDLGGIHFHRHEHVSSHLAQHILKRLKFPNAVIQDVSHLIRHHMFDYTPDWTDAAVRRFLHRTGPEYLERLIKLRIADRIGMTGETAPSHDLAGLKARAERLLAENTPLSIKDLAVDGHILKEDAGIPPGPWMGKTLRFLLDAVLEDPSQNTRARLTELARNFYTQRGKQHV</sequence>
<evidence type="ECO:0000259" key="10">
    <source>
        <dbReference type="Pfam" id="PF01743"/>
    </source>
</evidence>
<dbReference type="Pfam" id="PF12627">
    <property type="entry name" value="PolyA_pol_RNAbd"/>
    <property type="match status" value="1"/>
</dbReference>
<dbReference type="GO" id="GO:0008033">
    <property type="term" value="P:tRNA processing"/>
    <property type="evidence" value="ECO:0007669"/>
    <property type="project" value="UniProtKB-KW"/>
</dbReference>
<feature type="domain" description="Poly A polymerase head" evidence="10">
    <location>
        <begin position="2"/>
        <end position="111"/>
    </location>
</feature>
<dbReference type="PANTHER" id="PTHR46173:SF1">
    <property type="entry name" value="CCA TRNA NUCLEOTIDYLTRANSFERASE 1, MITOCHONDRIAL"/>
    <property type="match status" value="1"/>
</dbReference>
<dbReference type="GO" id="GO:0000049">
    <property type="term" value="F:tRNA binding"/>
    <property type="evidence" value="ECO:0007669"/>
    <property type="project" value="TreeGrafter"/>
</dbReference>
<keyword evidence="5" id="KW-0479">Metal-binding</keyword>
<dbReference type="CDD" id="cd00077">
    <property type="entry name" value="HDc"/>
    <property type="match status" value="1"/>
</dbReference>
<dbReference type="eggNOG" id="COG0617">
    <property type="taxonomic scope" value="Bacteria"/>
</dbReference>
<dbReference type="GO" id="GO:0016779">
    <property type="term" value="F:nucleotidyltransferase activity"/>
    <property type="evidence" value="ECO:0007669"/>
    <property type="project" value="UniProtKB-KW"/>
</dbReference>
<reference evidence="13 14" key="2">
    <citation type="journal article" date="2010" name="J. Bacteriol.">
        <title>Genome sequence of the polysaccharide-degrading, thermophilic anaerobe Spirochaeta thermophila DSM 6192.</title>
        <authorList>
            <person name="Angelov A."/>
            <person name="Liebl S."/>
            <person name="Ballschmiter M."/>
            <person name="Bomeke M."/>
            <person name="Lehmann R."/>
            <person name="Liesegang H."/>
            <person name="Daniel R."/>
            <person name="Liebl W."/>
        </authorList>
    </citation>
    <scope>NUCLEOTIDE SEQUENCE [LARGE SCALE GENOMIC DNA]</scope>
    <source>
        <strain evidence="14">ATCC 49972 / DSM 6192 / RI 19.B1</strain>
    </source>
</reference>
<dbReference type="InterPro" id="IPR043519">
    <property type="entry name" value="NT_sf"/>
</dbReference>
<dbReference type="CDD" id="cd05398">
    <property type="entry name" value="NT_ClassII-CCAase"/>
    <property type="match status" value="1"/>
</dbReference>
<dbReference type="InterPro" id="IPR050264">
    <property type="entry name" value="Bact_CCA-adding_enz_type3_sf"/>
</dbReference>
<dbReference type="InterPro" id="IPR006675">
    <property type="entry name" value="HDIG_dom"/>
</dbReference>
<dbReference type="Gene3D" id="1.10.246.80">
    <property type="match status" value="1"/>
</dbReference>
<evidence type="ECO:0000256" key="1">
    <source>
        <dbReference type="ARBA" id="ARBA00001946"/>
    </source>
</evidence>
<evidence type="ECO:0000256" key="7">
    <source>
        <dbReference type="ARBA" id="ARBA00022842"/>
    </source>
</evidence>
<evidence type="ECO:0000256" key="4">
    <source>
        <dbReference type="ARBA" id="ARBA00022695"/>
    </source>
</evidence>
<evidence type="ECO:0000259" key="11">
    <source>
        <dbReference type="Pfam" id="PF12627"/>
    </source>
</evidence>
<dbReference type="Pfam" id="PF13735">
    <property type="entry name" value="tRNA_NucTran2_2"/>
    <property type="match status" value="1"/>
</dbReference>
<dbReference type="Proteomes" id="UP000001296">
    <property type="component" value="Chromosome"/>
</dbReference>